<feature type="transmembrane region" description="Helical" evidence="8">
    <location>
        <begin position="513"/>
        <end position="532"/>
    </location>
</feature>
<dbReference type="Gene3D" id="1.10.3720.10">
    <property type="entry name" value="MetI-like"/>
    <property type="match status" value="2"/>
</dbReference>
<gene>
    <name evidence="10" type="ORF">SIID45300_00314</name>
</gene>
<feature type="domain" description="ABC transmembrane type-1" evidence="9">
    <location>
        <begin position="54"/>
        <end position="256"/>
    </location>
</feature>
<dbReference type="PROSITE" id="PS50928">
    <property type="entry name" value="ABC_TM1"/>
    <property type="match status" value="2"/>
</dbReference>
<keyword evidence="6 8" id="KW-1133">Transmembrane helix</keyword>
<keyword evidence="4" id="KW-0997">Cell inner membrane</keyword>
<evidence type="ECO:0000256" key="2">
    <source>
        <dbReference type="ARBA" id="ARBA00022448"/>
    </source>
</evidence>
<dbReference type="CDD" id="cd06261">
    <property type="entry name" value="TM_PBP2"/>
    <property type="match status" value="2"/>
</dbReference>
<evidence type="ECO:0000256" key="1">
    <source>
        <dbReference type="ARBA" id="ARBA00004429"/>
    </source>
</evidence>
<feature type="transmembrane region" description="Helical" evidence="8">
    <location>
        <begin position="92"/>
        <end position="112"/>
    </location>
</feature>
<name>A0ABQ0C5M0_9PROT</name>
<feature type="transmembrane region" description="Helical" evidence="8">
    <location>
        <begin position="288"/>
        <end position="314"/>
    </location>
</feature>
<sequence>MIRSVSGEIGRWRLIAWLLTGVVLVPVGVILSAWITPEWAAWRHLLDTVLPTLIRNTGILIVGVIAWVWLLGVGLAWLTALCDFPGRRFFDWALILPLAMPAYVLAFTWLGLLDYGGPLQLGLARRFGANGYWFPDIRSPGMVVFFFALSLYPYVYMLARAAFAGQGRRMLEAARILGRTPWGAFWHAALPMARPAIAAGCALAAMEALADFGAVSVFGFQTFTTAIYKAWYGMFNLPAATQLASLLLLFVLAALTVERRMRGRARYFASDGHAPTARERIVLTGMAGWLATGVATLVFGLAFAVPMTQLAIWALGRIGQDLDARYWSLLGHTLLLGGGAALLASLAALILGLIRKRHPEDRPIRLAVRLASSGYALPGSVLAVGVMLALIAIGKALGTTGGTNGALGAGVGALLLAYLARFLAVAMGPVESGLERIRPAILEAAQGLGSDLWEQIRRIHLPLLRPGLLTAILLVLIEVMKEMPATLMLRPFGWDTLAVRIHEMTAEGEWERAALPAVTLVLIGVWPVILLVRKTARR</sequence>
<evidence type="ECO:0000256" key="4">
    <source>
        <dbReference type="ARBA" id="ARBA00022519"/>
    </source>
</evidence>
<accession>A0ABQ0C5M0</accession>
<protein>
    <submittedName>
        <fullName evidence="10">Iron(III) transport system permease protein</fullName>
    </submittedName>
</protein>
<feature type="transmembrane region" description="Helical" evidence="8">
    <location>
        <begin position="12"/>
        <end position="37"/>
    </location>
</feature>
<evidence type="ECO:0000256" key="6">
    <source>
        <dbReference type="ARBA" id="ARBA00022989"/>
    </source>
</evidence>
<feature type="transmembrane region" description="Helical" evidence="8">
    <location>
        <begin position="463"/>
        <end position="480"/>
    </location>
</feature>
<feature type="transmembrane region" description="Helical" evidence="8">
    <location>
        <begin position="57"/>
        <end position="80"/>
    </location>
</feature>
<comment type="caution">
    <text evidence="10">The sequence shown here is derived from an EMBL/GenBank/DDBJ whole genome shotgun (WGS) entry which is preliminary data.</text>
</comment>
<feature type="transmembrane region" description="Helical" evidence="8">
    <location>
        <begin position="334"/>
        <end position="354"/>
    </location>
</feature>
<evidence type="ECO:0000256" key="5">
    <source>
        <dbReference type="ARBA" id="ARBA00022692"/>
    </source>
</evidence>
<dbReference type="EMBL" id="BAAFGK010000001">
    <property type="protein sequence ID" value="GAB0056015.1"/>
    <property type="molecule type" value="Genomic_DNA"/>
</dbReference>
<dbReference type="PANTHER" id="PTHR43357">
    <property type="entry name" value="INNER MEMBRANE ABC TRANSPORTER PERMEASE PROTEIN YDCV"/>
    <property type="match status" value="1"/>
</dbReference>
<dbReference type="SUPFAM" id="SSF161098">
    <property type="entry name" value="MetI-like"/>
    <property type="match status" value="2"/>
</dbReference>
<comment type="similarity">
    <text evidence="8">Belongs to the binding-protein-dependent transport system permease family.</text>
</comment>
<feature type="transmembrane region" description="Helical" evidence="8">
    <location>
        <begin position="375"/>
        <end position="394"/>
    </location>
</feature>
<dbReference type="InterPro" id="IPR000515">
    <property type="entry name" value="MetI-like"/>
</dbReference>
<keyword evidence="5 8" id="KW-0812">Transmembrane</keyword>
<evidence type="ECO:0000313" key="10">
    <source>
        <dbReference type="EMBL" id="GAB0056015.1"/>
    </source>
</evidence>
<feature type="transmembrane region" description="Helical" evidence="8">
    <location>
        <begin position="184"/>
        <end position="210"/>
    </location>
</feature>
<evidence type="ECO:0000259" key="9">
    <source>
        <dbReference type="PROSITE" id="PS50928"/>
    </source>
</evidence>
<dbReference type="InterPro" id="IPR035906">
    <property type="entry name" value="MetI-like_sf"/>
</dbReference>
<organism evidence="10 11">
    <name type="scientific">Candidatus Magnetaquiglobus chichijimensis</name>
    <dbReference type="NCBI Taxonomy" id="3141448"/>
    <lineage>
        <taxon>Bacteria</taxon>
        <taxon>Pseudomonadati</taxon>
        <taxon>Pseudomonadota</taxon>
        <taxon>Magnetococcia</taxon>
        <taxon>Magnetococcales</taxon>
        <taxon>Candidatus Magnetaquicoccaceae</taxon>
        <taxon>Candidatus Magnetaquiglobus</taxon>
    </lineage>
</organism>
<keyword evidence="3" id="KW-1003">Cell membrane</keyword>
<dbReference type="PANTHER" id="PTHR43357:SF3">
    <property type="entry name" value="FE(3+)-TRANSPORT SYSTEM PERMEASE PROTEIN FBPB 2"/>
    <property type="match status" value="1"/>
</dbReference>
<reference evidence="10 11" key="1">
    <citation type="submission" date="2024-09" db="EMBL/GenBank/DDBJ databases">
        <title>Draft genome sequence of Candidatus Magnetaquicoccaceae bacterium FCR-1.</title>
        <authorList>
            <person name="Shimoshige H."/>
            <person name="Shimamura S."/>
            <person name="Taoka A."/>
            <person name="Kobayashi H."/>
            <person name="Maekawa T."/>
        </authorList>
    </citation>
    <scope>NUCLEOTIDE SEQUENCE [LARGE SCALE GENOMIC DNA]</scope>
    <source>
        <strain evidence="10 11">FCR-1</strain>
    </source>
</reference>
<dbReference type="Pfam" id="PF00528">
    <property type="entry name" value="BPD_transp_1"/>
    <property type="match status" value="2"/>
</dbReference>
<feature type="domain" description="ABC transmembrane type-1" evidence="9">
    <location>
        <begin position="330"/>
        <end position="531"/>
    </location>
</feature>
<keyword evidence="7 8" id="KW-0472">Membrane</keyword>
<feature type="transmembrane region" description="Helical" evidence="8">
    <location>
        <begin position="142"/>
        <end position="163"/>
    </location>
</feature>
<keyword evidence="2 8" id="KW-0813">Transport</keyword>
<evidence type="ECO:0000313" key="11">
    <source>
        <dbReference type="Proteomes" id="UP001628193"/>
    </source>
</evidence>
<feature type="transmembrane region" description="Helical" evidence="8">
    <location>
        <begin position="230"/>
        <end position="257"/>
    </location>
</feature>
<evidence type="ECO:0000256" key="3">
    <source>
        <dbReference type="ARBA" id="ARBA00022475"/>
    </source>
</evidence>
<proteinExistence type="inferred from homology"/>
<keyword evidence="11" id="KW-1185">Reference proteome</keyword>
<comment type="subcellular location">
    <subcellularLocation>
        <location evidence="1">Cell inner membrane</location>
        <topology evidence="1">Multi-pass membrane protein</topology>
    </subcellularLocation>
    <subcellularLocation>
        <location evidence="8">Cell membrane</location>
        <topology evidence="8">Multi-pass membrane protein</topology>
    </subcellularLocation>
</comment>
<feature type="transmembrane region" description="Helical" evidence="8">
    <location>
        <begin position="406"/>
        <end position="428"/>
    </location>
</feature>
<dbReference type="RefSeq" id="WP_420903726.1">
    <property type="nucleotide sequence ID" value="NZ_BAAFGK010000001.1"/>
</dbReference>
<dbReference type="Proteomes" id="UP001628193">
    <property type="component" value="Unassembled WGS sequence"/>
</dbReference>
<evidence type="ECO:0000256" key="7">
    <source>
        <dbReference type="ARBA" id="ARBA00023136"/>
    </source>
</evidence>
<evidence type="ECO:0000256" key="8">
    <source>
        <dbReference type="RuleBase" id="RU363032"/>
    </source>
</evidence>